<keyword evidence="2" id="KW-0808">Transferase</keyword>
<dbReference type="GO" id="GO:0009052">
    <property type="term" value="P:pentose-phosphate shunt, non-oxidative branch"/>
    <property type="evidence" value="ECO:0007669"/>
    <property type="project" value="TreeGrafter"/>
</dbReference>
<name>A0A165F675_EXIGL</name>
<comment type="function">
    <text evidence="2">Catalyzes the rate-limiting step of the non-oxidative phase in the pentose phosphate pathway. Catalyzes the reversible conversion of sedheptulose-7-phosphate and D-glyceraldehyde 3-phosphate into erythrose-4-phosphate and beta-D-fructose 6-phosphate.</text>
</comment>
<dbReference type="EC" id="2.2.1.2" evidence="2"/>
<comment type="pathway">
    <text evidence="2">Carbohydrate degradation; pentose phosphate pathway; D-glyceraldehyde 3-phosphate and beta-D-fructose 6-phosphate from D-ribose 5-phosphate and D-xylulose 5-phosphate (non-oxidative stage): step 2/3.</text>
</comment>
<evidence type="ECO:0000313" key="3">
    <source>
        <dbReference type="EMBL" id="KZV88452.1"/>
    </source>
</evidence>
<dbReference type="InterPro" id="IPR018225">
    <property type="entry name" value="Transaldolase_AS"/>
</dbReference>
<dbReference type="EMBL" id="KV426100">
    <property type="protein sequence ID" value="KZV88452.1"/>
    <property type="molecule type" value="Genomic_DNA"/>
</dbReference>
<reference evidence="3 4" key="1">
    <citation type="journal article" date="2016" name="Mol. Biol. Evol.">
        <title>Comparative Genomics of Early-Diverging Mushroom-Forming Fungi Provides Insights into the Origins of Lignocellulose Decay Capabilities.</title>
        <authorList>
            <person name="Nagy L.G."/>
            <person name="Riley R."/>
            <person name="Tritt A."/>
            <person name="Adam C."/>
            <person name="Daum C."/>
            <person name="Floudas D."/>
            <person name="Sun H."/>
            <person name="Yadav J.S."/>
            <person name="Pangilinan J."/>
            <person name="Larsson K.H."/>
            <person name="Matsuura K."/>
            <person name="Barry K."/>
            <person name="Labutti K."/>
            <person name="Kuo R."/>
            <person name="Ohm R.A."/>
            <person name="Bhattacharya S.S."/>
            <person name="Shirouzu T."/>
            <person name="Yoshinaga Y."/>
            <person name="Martin F.M."/>
            <person name="Grigoriev I.V."/>
            <person name="Hibbett D.S."/>
        </authorList>
    </citation>
    <scope>NUCLEOTIDE SEQUENCE [LARGE SCALE GENOMIC DNA]</scope>
    <source>
        <strain evidence="3 4">HHB12029</strain>
    </source>
</reference>
<dbReference type="PROSITE" id="PS00958">
    <property type="entry name" value="TRANSALDOLASE_2"/>
    <property type="match status" value="1"/>
</dbReference>
<dbReference type="OrthoDB" id="1711136at2759"/>
<comment type="catalytic activity">
    <reaction evidence="2">
        <text>D-sedoheptulose 7-phosphate + D-glyceraldehyde 3-phosphate = D-erythrose 4-phosphate + beta-D-fructose 6-phosphate</text>
        <dbReference type="Rhea" id="RHEA:17053"/>
        <dbReference type="ChEBI" id="CHEBI:16897"/>
        <dbReference type="ChEBI" id="CHEBI:57483"/>
        <dbReference type="ChEBI" id="CHEBI:57634"/>
        <dbReference type="ChEBI" id="CHEBI:59776"/>
        <dbReference type="EC" id="2.2.1.2"/>
    </reaction>
</comment>
<evidence type="ECO:0000256" key="1">
    <source>
        <dbReference type="ARBA" id="ARBA00023270"/>
    </source>
</evidence>
<keyword evidence="2" id="KW-0570">Pentose shunt</keyword>
<evidence type="ECO:0000313" key="4">
    <source>
        <dbReference type="Proteomes" id="UP000077266"/>
    </source>
</evidence>
<dbReference type="GO" id="GO:0005975">
    <property type="term" value="P:carbohydrate metabolic process"/>
    <property type="evidence" value="ECO:0007669"/>
    <property type="project" value="InterPro"/>
</dbReference>
<dbReference type="PANTHER" id="PTHR10683:SF34">
    <property type="entry name" value="TRANSALDOLASE"/>
    <property type="match status" value="1"/>
</dbReference>
<dbReference type="Gene3D" id="3.20.20.70">
    <property type="entry name" value="Aldolase class I"/>
    <property type="match status" value="1"/>
</dbReference>
<dbReference type="SUPFAM" id="SSF51569">
    <property type="entry name" value="Aldolase"/>
    <property type="match status" value="1"/>
</dbReference>
<protein>
    <recommendedName>
        <fullName evidence="2">Transaldolase</fullName>
        <ecNumber evidence="2">2.2.1.2</ecNumber>
    </recommendedName>
</protein>
<accession>A0A165F675</accession>
<dbReference type="UniPathway" id="UPA00115">
    <property type="reaction ID" value="UER00414"/>
</dbReference>
<gene>
    <name evidence="3" type="ORF">EXIGLDRAFT_751704</name>
</gene>
<dbReference type="InterPro" id="IPR013785">
    <property type="entry name" value="Aldolase_TIM"/>
</dbReference>
<dbReference type="Proteomes" id="UP000077266">
    <property type="component" value="Unassembled WGS sequence"/>
</dbReference>
<dbReference type="InterPro" id="IPR001585">
    <property type="entry name" value="TAL/FSA"/>
</dbReference>
<dbReference type="Pfam" id="PF00923">
    <property type="entry name" value="TAL_FSA"/>
    <property type="match status" value="1"/>
</dbReference>
<keyword evidence="1" id="KW-0704">Schiff base</keyword>
<dbReference type="PANTHER" id="PTHR10683">
    <property type="entry name" value="TRANSALDOLASE"/>
    <property type="match status" value="1"/>
</dbReference>
<dbReference type="STRING" id="1314781.A0A165F675"/>
<keyword evidence="4" id="KW-1185">Reference proteome</keyword>
<dbReference type="GO" id="GO:0004801">
    <property type="term" value="F:transaldolase activity"/>
    <property type="evidence" value="ECO:0007669"/>
    <property type="project" value="UniProtKB-EC"/>
</dbReference>
<evidence type="ECO:0000256" key="2">
    <source>
        <dbReference type="RuleBase" id="RU000501"/>
    </source>
</evidence>
<dbReference type="AlphaFoldDB" id="A0A165F675"/>
<dbReference type="InParanoid" id="A0A165F675"/>
<proteinExistence type="predicted"/>
<sequence length="346" mass="37740">MSLLDQFRKDTVLDLDANDDEAAVKYGPFGNMTSNQGIVLTELKKARHAELIREGALQALQDLKDGTEKDVSAAQLAVDWMTVKLGAQVIKHLASDGCVLAQTNPSLAYSTPETVEHARRFVRLYNRVDIPISRICIKVPSTLEGLRACKILGAEHGIQALGTMVLSVEQGIAAGEEAKCLNTSPYCNPLEVHFTPSTHVNYKDPVEEMPGMRMTAQIQRQFKRRGVKTKVLAASLITIEETLSLSGVDRATLGISMLEMMSTTQPNAAYEALRKKAIASYDASFVAQDEIPTDVKFPLEEPATALKAALARPEVAEGMKNALRRFTEAENECLGIAEKALQAIKA</sequence>
<organism evidence="3 4">
    <name type="scientific">Exidia glandulosa HHB12029</name>
    <dbReference type="NCBI Taxonomy" id="1314781"/>
    <lineage>
        <taxon>Eukaryota</taxon>
        <taxon>Fungi</taxon>
        <taxon>Dikarya</taxon>
        <taxon>Basidiomycota</taxon>
        <taxon>Agaricomycotina</taxon>
        <taxon>Agaricomycetes</taxon>
        <taxon>Auriculariales</taxon>
        <taxon>Exidiaceae</taxon>
        <taxon>Exidia</taxon>
    </lineage>
</organism>